<name>A0A5A9Z537_9RHOB</name>
<dbReference type="SUPFAM" id="SSF52172">
    <property type="entry name" value="CheY-like"/>
    <property type="match status" value="1"/>
</dbReference>
<dbReference type="InterPro" id="IPR001789">
    <property type="entry name" value="Sig_transdc_resp-reg_receiver"/>
</dbReference>
<dbReference type="InterPro" id="IPR036457">
    <property type="entry name" value="PPM-type-like_dom_sf"/>
</dbReference>
<dbReference type="PANTHER" id="PTHR43156:SF2">
    <property type="entry name" value="STAGE II SPORULATION PROTEIN E"/>
    <property type="match status" value="1"/>
</dbReference>
<dbReference type="Gene3D" id="3.60.40.10">
    <property type="entry name" value="PPM-type phosphatase domain"/>
    <property type="match status" value="1"/>
</dbReference>
<dbReference type="Pfam" id="PF00072">
    <property type="entry name" value="Response_reg"/>
    <property type="match status" value="1"/>
</dbReference>
<protein>
    <submittedName>
        <fullName evidence="4">Fused response regulator/phosphatase</fullName>
    </submittedName>
</protein>
<sequence>MTRNPRMDAPLQGGTAPVQDRASRVLVVDDSRLQRHILKVSLKRWGYEILEAESGCEALEICHETEPDMVISDWMMPGMNGLEFCKAFREMERESYGYFILLTSKSEKQEVALGLDNGADDFLTKPVSAAELRARLNAGERILRMERELTEKNRLINSAFQEIQSLYYSIDSDLIEAKKLQQSLVRERFRDFGAAQVSLMLHPSGHVGGDLVGFFPVNATRIGLFSIDVSGHGISSALMTARLAGYLSSTAPEQNIAIEAVSGGGQRPISPAKVIENLNQLVLNEMDTEHYFTLLLADVDLASGRVRMAQAGHPHPLVQRADGTIEQNGPGGLPVGLLPGASYDEFTVTLQPGDRLMIFSDGITECPDPDGNQLNEDGLESVLHRLSDTRGIALLESMIWKLSDFAGGDGDFPDDVSAVLLEYQGFAK</sequence>
<dbReference type="SMART" id="SM00331">
    <property type="entry name" value="PP2C_SIG"/>
    <property type="match status" value="1"/>
</dbReference>
<proteinExistence type="predicted"/>
<dbReference type="InterPro" id="IPR052016">
    <property type="entry name" value="Bact_Sigma-Reg"/>
</dbReference>
<evidence type="ECO:0000256" key="1">
    <source>
        <dbReference type="ARBA" id="ARBA00022801"/>
    </source>
</evidence>
<evidence type="ECO:0000313" key="4">
    <source>
        <dbReference type="EMBL" id="KAA0912307.1"/>
    </source>
</evidence>
<feature type="modified residue" description="4-aspartylphosphate" evidence="2">
    <location>
        <position position="73"/>
    </location>
</feature>
<feature type="domain" description="Response regulatory" evidence="3">
    <location>
        <begin position="24"/>
        <end position="140"/>
    </location>
</feature>
<dbReference type="InterPro" id="IPR001932">
    <property type="entry name" value="PPM-type_phosphatase-like_dom"/>
</dbReference>
<dbReference type="GO" id="GO:0000160">
    <property type="term" value="P:phosphorelay signal transduction system"/>
    <property type="evidence" value="ECO:0007669"/>
    <property type="project" value="InterPro"/>
</dbReference>
<dbReference type="CDD" id="cd17574">
    <property type="entry name" value="REC_OmpR"/>
    <property type="match status" value="1"/>
</dbReference>
<gene>
    <name evidence="4" type="ORF">FLO80_15920</name>
</gene>
<dbReference type="AlphaFoldDB" id="A0A5A9Z537"/>
<organism evidence="4 5">
    <name type="scientific">Aquicoccus porphyridii</name>
    <dbReference type="NCBI Taxonomy" id="1852029"/>
    <lineage>
        <taxon>Bacteria</taxon>
        <taxon>Pseudomonadati</taxon>
        <taxon>Pseudomonadota</taxon>
        <taxon>Alphaproteobacteria</taxon>
        <taxon>Rhodobacterales</taxon>
        <taxon>Paracoccaceae</taxon>
        <taxon>Aquicoccus</taxon>
    </lineage>
</organism>
<comment type="caution">
    <text evidence="4">The sequence shown here is derived from an EMBL/GenBank/DDBJ whole genome shotgun (WGS) entry which is preliminary data.</text>
</comment>
<dbReference type="EMBL" id="VINQ01000014">
    <property type="protein sequence ID" value="KAA0912307.1"/>
    <property type="molecule type" value="Genomic_DNA"/>
</dbReference>
<keyword evidence="5" id="KW-1185">Reference proteome</keyword>
<dbReference type="GO" id="GO:0016791">
    <property type="term" value="F:phosphatase activity"/>
    <property type="evidence" value="ECO:0007669"/>
    <property type="project" value="TreeGrafter"/>
</dbReference>
<dbReference type="Pfam" id="PF07228">
    <property type="entry name" value="SpoIIE"/>
    <property type="match status" value="1"/>
</dbReference>
<keyword evidence="2" id="KW-0597">Phosphoprotein</keyword>
<dbReference type="PROSITE" id="PS50110">
    <property type="entry name" value="RESPONSE_REGULATORY"/>
    <property type="match status" value="1"/>
</dbReference>
<dbReference type="PANTHER" id="PTHR43156">
    <property type="entry name" value="STAGE II SPORULATION PROTEIN E-RELATED"/>
    <property type="match status" value="1"/>
</dbReference>
<evidence type="ECO:0000256" key="2">
    <source>
        <dbReference type="PROSITE-ProRule" id="PRU00169"/>
    </source>
</evidence>
<accession>A0A5A9Z537</accession>
<keyword evidence="1" id="KW-0378">Hydrolase</keyword>
<dbReference type="SMART" id="SM00448">
    <property type="entry name" value="REC"/>
    <property type="match status" value="1"/>
</dbReference>
<dbReference type="Proteomes" id="UP000325291">
    <property type="component" value="Unassembled WGS sequence"/>
</dbReference>
<evidence type="ECO:0000313" key="5">
    <source>
        <dbReference type="Proteomes" id="UP000325291"/>
    </source>
</evidence>
<reference evidence="4 5" key="1">
    <citation type="submission" date="2019-07" db="EMBL/GenBank/DDBJ databases">
        <title>Aquicoccus porphyridii gen. nov., sp. nov., isolated from a small marine red alga, Porphyridium marinum.</title>
        <authorList>
            <person name="Liu L."/>
        </authorList>
    </citation>
    <scope>NUCLEOTIDE SEQUENCE [LARGE SCALE GENOMIC DNA]</scope>
    <source>
        <strain evidence="4 5">L1 8-17</strain>
    </source>
</reference>
<evidence type="ECO:0000259" key="3">
    <source>
        <dbReference type="PROSITE" id="PS50110"/>
    </source>
</evidence>
<dbReference type="InterPro" id="IPR011006">
    <property type="entry name" value="CheY-like_superfamily"/>
</dbReference>
<dbReference type="SUPFAM" id="SSF81606">
    <property type="entry name" value="PP2C-like"/>
    <property type="match status" value="1"/>
</dbReference>
<dbReference type="Gene3D" id="3.40.50.2300">
    <property type="match status" value="1"/>
</dbReference>